<name>A0A448WCC6_9PLAT</name>
<evidence type="ECO:0000313" key="1">
    <source>
        <dbReference type="EMBL" id="VEL08276.1"/>
    </source>
</evidence>
<dbReference type="EMBL" id="CAAALY010003552">
    <property type="protein sequence ID" value="VEL08276.1"/>
    <property type="molecule type" value="Genomic_DNA"/>
</dbReference>
<proteinExistence type="predicted"/>
<protein>
    <submittedName>
        <fullName evidence="1">Uncharacterized protein</fullName>
    </submittedName>
</protein>
<accession>A0A448WCC6</accession>
<evidence type="ECO:0000313" key="2">
    <source>
        <dbReference type="Proteomes" id="UP000784294"/>
    </source>
</evidence>
<comment type="caution">
    <text evidence="1">The sequence shown here is derived from an EMBL/GenBank/DDBJ whole genome shotgun (WGS) entry which is preliminary data.</text>
</comment>
<sequence>MSVLFDGFGYVCARNLGFLEYGGRDDRCQMHTTPVNQTEAHWAAVWARCEDFMGLVHTVFVWFPFTPDWVLSSLRFAHSDKTDRDPLFSTGLVNWHELQLEAREAV</sequence>
<dbReference type="AlphaFoldDB" id="A0A448WCC6"/>
<keyword evidence="2" id="KW-1185">Reference proteome</keyword>
<dbReference type="Proteomes" id="UP000784294">
    <property type="component" value="Unassembled WGS sequence"/>
</dbReference>
<gene>
    <name evidence="1" type="ORF">PXEA_LOCUS1716</name>
</gene>
<organism evidence="1 2">
    <name type="scientific">Protopolystoma xenopodis</name>
    <dbReference type="NCBI Taxonomy" id="117903"/>
    <lineage>
        <taxon>Eukaryota</taxon>
        <taxon>Metazoa</taxon>
        <taxon>Spiralia</taxon>
        <taxon>Lophotrochozoa</taxon>
        <taxon>Platyhelminthes</taxon>
        <taxon>Monogenea</taxon>
        <taxon>Polyopisthocotylea</taxon>
        <taxon>Polystomatidea</taxon>
        <taxon>Polystomatidae</taxon>
        <taxon>Protopolystoma</taxon>
    </lineage>
</organism>
<reference evidence="1" key="1">
    <citation type="submission" date="2018-11" db="EMBL/GenBank/DDBJ databases">
        <authorList>
            <consortium name="Pathogen Informatics"/>
        </authorList>
    </citation>
    <scope>NUCLEOTIDE SEQUENCE</scope>
</reference>